<dbReference type="RefSeq" id="WP_045168746.1">
    <property type="nucleotide sequence ID" value="NZ_CP113865.1"/>
</dbReference>
<dbReference type="EMBL" id="CP113865">
    <property type="protein sequence ID" value="WAM33729.1"/>
    <property type="molecule type" value="Genomic_DNA"/>
</dbReference>
<reference evidence="3" key="1">
    <citation type="submission" date="2022-12" db="EMBL/GenBank/DDBJ databases">
        <authorList>
            <person name="Bing R.G."/>
            <person name="Willard D.J."/>
            <person name="Manesh M.J.H."/>
            <person name="Laemthong T."/>
            <person name="Crosby J.R."/>
            <person name="Kelly R.M."/>
        </authorList>
    </citation>
    <scope>NUCLEOTIDE SEQUENCE</scope>
    <source>
        <strain evidence="3">DSM 8990</strain>
    </source>
</reference>
<evidence type="ECO:0000256" key="1">
    <source>
        <dbReference type="ARBA" id="ARBA00023118"/>
    </source>
</evidence>
<organism evidence="3 4">
    <name type="scientific">Caldicellulosiruptor morganii</name>
    <dbReference type="NCBI Taxonomy" id="1387555"/>
    <lineage>
        <taxon>Bacteria</taxon>
        <taxon>Bacillati</taxon>
        <taxon>Bacillota</taxon>
        <taxon>Bacillota incertae sedis</taxon>
        <taxon>Caldicellulosiruptorales</taxon>
        <taxon>Caldicellulosiruptoraceae</taxon>
        <taxon>Caldicellulosiruptor</taxon>
    </lineage>
</organism>
<accession>A0ABY7BQM5</accession>
<evidence type="ECO:0000259" key="2">
    <source>
        <dbReference type="Pfam" id="PF03787"/>
    </source>
</evidence>
<evidence type="ECO:0000313" key="3">
    <source>
        <dbReference type="EMBL" id="WAM33729.1"/>
    </source>
</evidence>
<gene>
    <name evidence="3" type="primary">cmr6</name>
    <name evidence="3" type="ORF">OTK00_002263</name>
</gene>
<dbReference type="PANTHER" id="PTHR39965">
    <property type="entry name" value="CRISPR SYSTEM CMR SUBUNIT CMR6"/>
    <property type="match status" value="1"/>
</dbReference>
<dbReference type="PANTHER" id="PTHR39965:SF1">
    <property type="entry name" value="CRISPR SYSTEM CMR SUBUNIT CMR6"/>
    <property type="match status" value="1"/>
</dbReference>
<dbReference type="Proteomes" id="UP001164909">
    <property type="component" value="Chromosome"/>
</dbReference>
<name>A0ABY7BQM5_9FIRM</name>
<dbReference type="Pfam" id="PF03787">
    <property type="entry name" value="RAMPs"/>
    <property type="match status" value="1"/>
</dbReference>
<keyword evidence="4" id="KW-1185">Reference proteome</keyword>
<proteinExistence type="predicted"/>
<protein>
    <submittedName>
        <fullName evidence="3">Type III-B CRISPR module RAMP protein Cmr6</fullName>
    </submittedName>
</protein>
<feature type="domain" description="CRISPR type III-associated protein" evidence="2">
    <location>
        <begin position="102"/>
        <end position="345"/>
    </location>
</feature>
<dbReference type="InterPro" id="IPR005537">
    <property type="entry name" value="RAMP_III_fam"/>
</dbReference>
<keyword evidence="1" id="KW-0051">Antiviral defense</keyword>
<dbReference type="InterPro" id="IPR010172">
    <property type="entry name" value="CRISPR-assoc_prot_TM1791"/>
</dbReference>
<dbReference type="NCBIfam" id="TIGR01898">
    <property type="entry name" value="cas_TM1791_cmr6"/>
    <property type="match status" value="1"/>
</dbReference>
<sequence length="345" mass="40355">MTKQHKRNKPEWNSQTNPQFHSAIVELDNLALAFSKGISVEIRKKKVCEINQEYKRDFFQQLFKGRKKDNFPLIEHQLFNKMKKIEEHLLSNHFVKVVDASFKNISRLVVGLGSEHVFETSLTLDYIWGIPYLPSSAVKGICKATAFWEIVSYSLKLKNYDKKESQEGNSQNEIDELTKYVFQNLYNEDIHFENNKSSELNDTEKTILLCKLIFGAQNFEGLLTFLDAYPQNLSEVADIFDLDVINSHYYEYYNNPENNPAGDWYNPQPVYFLTVKPGIEFKFCVFFDQFRAEKLIKSFRAGNIYSELIEMFKKDNFKFIRNIIETSLKSYGIGAKTRLGYGLFE</sequence>
<evidence type="ECO:0000313" key="4">
    <source>
        <dbReference type="Proteomes" id="UP001164909"/>
    </source>
</evidence>